<dbReference type="PROSITE" id="PS51898">
    <property type="entry name" value="TYR_RECOMBINASE"/>
    <property type="match status" value="1"/>
</dbReference>
<dbReference type="InterPro" id="IPR013762">
    <property type="entry name" value="Integrase-like_cat_sf"/>
</dbReference>
<keyword evidence="2" id="KW-0229">DNA integration</keyword>
<evidence type="ECO:0000259" key="7">
    <source>
        <dbReference type="PROSITE" id="PS51900"/>
    </source>
</evidence>
<comment type="similarity">
    <text evidence="1">Belongs to the 'phage' integrase family.</text>
</comment>
<reference evidence="9" key="1">
    <citation type="submission" date="2016-04" db="EMBL/GenBank/DDBJ databases">
        <authorList>
            <person name="Jeon C.O."/>
            <person name="Cho G.Y."/>
            <person name="Jeong H.I."/>
            <person name="Kim K.H."/>
        </authorList>
    </citation>
    <scope>NUCLEOTIDE SEQUENCE [LARGE SCALE GENOMIC DNA]</scope>
    <source>
        <strain evidence="9">LMG 1590</strain>
    </source>
</reference>
<dbReference type="SUPFAM" id="SSF56349">
    <property type="entry name" value="DNA breaking-rejoining enzymes"/>
    <property type="match status" value="1"/>
</dbReference>
<keyword evidence="3 5" id="KW-0238">DNA-binding</keyword>
<name>A0A1D8QXC2_9PROT</name>
<proteinExistence type="inferred from homology"/>
<gene>
    <name evidence="8" type="ORF">A4S02_09645</name>
</gene>
<evidence type="ECO:0000313" key="9">
    <source>
        <dbReference type="Proteomes" id="UP000175973"/>
    </source>
</evidence>
<evidence type="ECO:0000256" key="2">
    <source>
        <dbReference type="ARBA" id="ARBA00022908"/>
    </source>
</evidence>
<dbReference type="GO" id="GO:0006310">
    <property type="term" value="P:DNA recombination"/>
    <property type="evidence" value="ECO:0007669"/>
    <property type="project" value="UniProtKB-KW"/>
</dbReference>
<dbReference type="InterPro" id="IPR011010">
    <property type="entry name" value="DNA_brk_join_enz"/>
</dbReference>
<dbReference type="InterPro" id="IPR053876">
    <property type="entry name" value="Phage_int_M"/>
</dbReference>
<evidence type="ECO:0000256" key="3">
    <source>
        <dbReference type="ARBA" id="ARBA00023125"/>
    </source>
</evidence>
<keyword evidence="4" id="KW-0233">DNA recombination</keyword>
<evidence type="ECO:0008006" key="10">
    <source>
        <dbReference type="Google" id="ProtNLM"/>
    </source>
</evidence>
<dbReference type="GO" id="GO:0003677">
    <property type="term" value="F:DNA binding"/>
    <property type="evidence" value="ECO:0007669"/>
    <property type="project" value="UniProtKB-UniRule"/>
</dbReference>
<dbReference type="Proteomes" id="UP000175973">
    <property type="component" value="Chromosome"/>
</dbReference>
<protein>
    <recommendedName>
        <fullName evidence="10">Integrase</fullName>
    </recommendedName>
</protein>
<dbReference type="PROSITE" id="PS51900">
    <property type="entry name" value="CB"/>
    <property type="match status" value="1"/>
</dbReference>
<dbReference type="Gene3D" id="1.10.150.130">
    <property type="match status" value="1"/>
</dbReference>
<dbReference type="PANTHER" id="PTHR30629:SF2">
    <property type="entry name" value="PROPHAGE INTEGRASE INTS-RELATED"/>
    <property type="match status" value="1"/>
</dbReference>
<dbReference type="Pfam" id="PF00589">
    <property type="entry name" value="Phage_integrase"/>
    <property type="match status" value="1"/>
</dbReference>
<dbReference type="InterPro" id="IPR050808">
    <property type="entry name" value="Phage_Integrase"/>
</dbReference>
<evidence type="ECO:0000256" key="1">
    <source>
        <dbReference type="ARBA" id="ARBA00008857"/>
    </source>
</evidence>
<dbReference type="Pfam" id="PF22022">
    <property type="entry name" value="Phage_int_M"/>
    <property type="match status" value="1"/>
</dbReference>
<dbReference type="InterPro" id="IPR044068">
    <property type="entry name" value="CB"/>
</dbReference>
<dbReference type="InterPro" id="IPR010998">
    <property type="entry name" value="Integrase_recombinase_N"/>
</dbReference>
<dbReference type="EMBL" id="CP015164">
    <property type="protein sequence ID" value="AOW46980.1"/>
    <property type="molecule type" value="Genomic_DNA"/>
</dbReference>
<keyword evidence="9" id="KW-1185">Reference proteome</keyword>
<evidence type="ECO:0000256" key="5">
    <source>
        <dbReference type="PROSITE-ProRule" id="PRU01248"/>
    </source>
</evidence>
<feature type="domain" description="Tyr recombinase" evidence="6">
    <location>
        <begin position="164"/>
        <end position="333"/>
    </location>
</feature>
<dbReference type="PANTHER" id="PTHR30629">
    <property type="entry name" value="PROPHAGE INTEGRASE"/>
    <property type="match status" value="1"/>
</dbReference>
<evidence type="ECO:0000256" key="4">
    <source>
        <dbReference type="ARBA" id="ARBA00023172"/>
    </source>
</evidence>
<evidence type="ECO:0000259" key="6">
    <source>
        <dbReference type="PROSITE" id="PS51898"/>
    </source>
</evidence>
<accession>A0A1D8QXC2</accession>
<dbReference type="Gene3D" id="1.10.443.10">
    <property type="entry name" value="Intergrase catalytic core"/>
    <property type="match status" value="1"/>
</dbReference>
<organism evidence="8 9">
    <name type="scientific">Acetobacter ascendens</name>
    <dbReference type="NCBI Taxonomy" id="481146"/>
    <lineage>
        <taxon>Bacteria</taxon>
        <taxon>Pseudomonadati</taxon>
        <taxon>Pseudomonadota</taxon>
        <taxon>Alphaproteobacteria</taxon>
        <taxon>Acetobacterales</taxon>
        <taxon>Acetobacteraceae</taxon>
        <taxon>Acetobacter</taxon>
    </lineage>
</organism>
<sequence length="349" mass="39497">MARLKLDFVQVIRSKRKTYYYFRREGYPRKELPGRLGSDEFMRAYAEALREEREEVGASGTLPGSMKALAVAWRKSNQFKELKAPSQKSYRRLIDSFVEIHGNKMVKTAEPRHIRAILESMSRTPAQANALRNVLRQMFQFAFDHGWRTDNPVRDIKKLKYKKKPFPTWSEADIEAFEARWPLGTRARLALALLLYTGQRRSDVICMGPKNIHNGSIEVVQEKTEAHLFIPMHPQLLAAIEAGPCGEQAFLVTQTGKPFASGNAFYNWFKECAIKAGVQAKLGPHGLRKAAARRMAEAGCTPHQIASITGHQSLAEVERYTKGVRQRVVAEEAMLRLVGPEKLLSSGNE</sequence>
<dbReference type="GO" id="GO:0015074">
    <property type="term" value="P:DNA integration"/>
    <property type="evidence" value="ECO:0007669"/>
    <property type="project" value="UniProtKB-KW"/>
</dbReference>
<feature type="domain" description="Core-binding (CB)" evidence="7">
    <location>
        <begin position="64"/>
        <end position="143"/>
    </location>
</feature>
<dbReference type="InterPro" id="IPR002104">
    <property type="entry name" value="Integrase_catalytic"/>
</dbReference>
<dbReference type="KEGG" id="aasc:A4S02_09645"/>
<dbReference type="AlphaFoldDB" id="A0A1D8QXC2"/>
<evidence type="ECO:0000313" key="8">
    <source>
        <dbReference type="EMBL" id="AOW46980.1"/>
    </source>
</evidence>
<dbReference type="RefSeq" id="WP_070323630.1">
    <property type="nucleotide sequence ID" value="NZ_CP015164.1"/>
</dbReference>